<evidence type="ECO:0000313" key="2">
    <source>
        <dbReference type="WBParaSite" id="PEQ_0001233401-mRNA-1"/>
    </source>
</evidence>
<dbReference type="WBParaSite" id="PEQ_0001233401-mRNA-1">
    <property type="protein sequence ID" value="PEQ_0001233401-mRNA-1"/>
    <property type="gene ID" value="PEQ_0001233401"/>
</dbReference>
<dbReference type="AlphaFoldDB" id="A0A914S591"/>
<sequence>MNENWGGKSRAEAEQHLGTEAHLAHFWDELNEKERNCLIAQFDSIDLRDAKRAFEMSASPKVLFKMIIFVFLVAIV</sequence>
<dbReference type="Proteomes" id="UP000887564">
    <property type="component" value="Unplaced"/>
</dbReference>
<reference evidence="2" key="1">
    <citation type="submission" date="2022-11" db="UniProtKB">
        <authorList>
            <consortium name="WormBaseParasite"/>
        </authorList>
    </citation>
    <scope>IDENTIFICATION</scope>
</reference>
<name>A0A914S591_PAREQ</name>
<evidence type="ECO:0000313" key="1">
    <source>
        <dbReference type="Proteomes" id="UP000887564"/>
    </source>
</evidence>
<accession>A0A914S591</accession>
<organism evidence="1 2">
    <name type="scientific">Parascaris equorum</name>
    <name type="common">Equine roundworm</name>
    <dbReference type="NCBI Taxonomy" id="6256"/>
    <lineage>
        <taxon>Eukaryota</taxon>
        <taxon>Metazoa</taxon>
        <taxon>Ecdysozoa</taxon>
        <taxon>Nematoda</taxon>
        <taxon>Chromadorea</taxon>
        <taxon>Rhabditida</taxon>
        <taxon>Spirurina</taxon>
        <taxon>Ascaridomorpha</taxon>
        <taxon>Ascaridoidea</taxon>
        <taxon>Ascarididae</taxon>
        <taxon>Parascaris</taxon>
    </lineage>
</organism>
<proteinExistence type="predicted"/>
<protein>
    <submittedName>
        <fullName evidence="2">Uncharacterized protein</fullName>
    </submittedName>
</protein>
<keyword evidence="1" id="KW-1185">Reference proteome</keyword>